<evidence type="ECO:0000256" key="3">
    <source>
        <dbReference type="ARBA" id="ARBA00023163"/>
    </source>
</evidence>
<dbReference type="InterPro" id="IPR036390">
    <property type="entry name" value="WH_DNA-bd_sf"/>
</dbReference>
<dbReference type="NCBIfam" id="NF033788">
    <property type="entry name" value="HTH_metalloreg"/>
    <property type="match status" value="1"/>
</dbReference>
<feature type="domain" description="HTH deoR-type" evidence="5">
    <location>
        <begin position="14"/>
        <end position="69"/>
    </location>
</feature>
<dbReference type="Proteomes" id="UP000231263">
    <property type="component" value="Unassembled WGS sequence"/>
</dbReference>
<dbReference type="InterPro" id="IPR011991">
    <property type="entry name" value="ArsR-like_HTH"/>
</dbReference>
<comment type="caution">
    <text evidence="6">The sequence shown here is derived from an EMBL/GenBank/DDBJ whole genome shotgun (WGS) entry which is preliminary data.</text>
</comment>
<dbReference type="PROSITE" id="PS51000">
    <property type="entry name" value="HTH_DEOR_2"/>
    <property type="match status" value="1"/>
</dbReference>
<gene>
    <name evidence="6" type="ORF">CO173_04415</name>
</gene>
<dbReference type="GO" id="GO:0003677">
    <property type="term" value="F:DNA binding"/>
    <property type="evidence" value="ECO:0007669"/>
    <property type="project" value="UniProtKB-KW"/>
</dbReference>
<accession>A0A2M7XD27</accession>
<dbReference type="InterPro" id="IPR036388">
    <property type="entry name" value="WH-like_DNA-bd_sf"/>
</dbReference>
<dbReference type="Gene3D" id="1.10.10.10">
    <property type="entry name" value="Winged helix-like DNA-binding domain superfamily/Winged helix DNA-binding domain"/>
    <property type="match status" value="1"/>
</dbReference>
<evidence type="ECO:0000259" key="5">
    <source>
        <dbReference type="PROSITE" id="PS51000"/>
    </source>
</evidence>
<evidence type="ECO:0000256" key="1">
    <source>
        <dbReference type="ARBA" id="ARBA00023015"/>
    </source>
</evidence>
<dbReference type="PANTHER" id="PTHR33154:SF33">
    <property type="entry name" value="TRANSCRIPTIONAL REPRESSOR SDPR"/>
    <property type="match status" value="1"/>
</dbReference>
<dbReference type="PRINTS" id="PR00778">
    <property type="entry name" value="HTHARSR"/>
</dbReference>
<sequence length="92" mass="10339">MRILKLERVFKALANRRRLEILDYLSKRGSATVGDIAIHLDLSLKATSRHVTKLANAGLIDRMQAGTYMFYHLAPNAGLLVNQILLTPYSTE</sequence>
<dbReference type="CDD" id="cd00090">
    <property type="entry name" value="HTH_ARSR"/>
    <property type="match status" value="1"/>
</dbReference>
<proteinExistence type="predicted"/>
<protein>
    <recommendedName>
        <fullName evidence="8">HTH arsR-type domain-containing protein</fullName>
    </recommendedName>
</protein>
<dbReference type="InterPro" id="IPR001034">
    <property type="entry name" value="DeoR_HTH"/>
</dbReference>
<keyword evidence="1" id="KW-0805">Transcription regulation</keyword>
<dbReference type="PROSITE" id="PS50987">
    <property type="entry name" value="HTH_ARSR_2"/>
    <property type="match status" value="1"/>
</dbReference>
<evidence type="ECO:0000259" key="4">
    <source>
        <dbReference type="PROSITE" id="PS50987"/>
    </source>
</evidence>
<dbReference type="Pfam" id="PF01022">
    <property type="entry name" value="HTH_5"/>
    <property type="match status" value="1"/>
</dbReference>
<evidence type="ECO:0000256" key="2">
    <source>
        <dbReference type="ARBA" id="ARBA00023125"/>
    </source>
</evidence>
<dbReference type="InterPro" id="IPR051081">
    <property type="entry name" value="HTH_MetalResp_TranReg"/>
</dbReference>
<dbReference type="PANTHER" id="PTHR33154">
    <property type="entry name" value="TRANSCRIPTIONAL REGULATOR, ARSR FAMILY"/>
    <property type="match status" value="1"/>
</dbReference>
<dbReference type="SUPFAM" id="SSF46785">
    <property type="entry name" value="Winged helix' DNA-binding domain"/>
    <property type="match status" value="1"/>
</dbReference>
<evidence type="ECO:0000313" key="7">
    <source>
        <dbReference type="Proteomes" id="UP000231263"/>
    </source>
</evidence>
<organism evidence="6 7">
    <name type="scientific">Candidatus Uhrbacteria bacterium CG_4_9_14_3_um_filter_41_35</name>
    <dbReference type="NCBI Taxonomy" id="1975034"/>
    <lineage>
        <taxon>Bacteria</taxon>
        <taxon>Candidatus Uhriibacteriota</taxon>
    </lineage>
</organism>
<dbReference type="AlphaFoldDB" id="A0A2M7XD27"/>
<keyword evidence="3" id="KW-0804">Transcription</keyword>
<keyword evidence="2" id="KW-0238">DNA-binding</keyword>
<name>A0A2M7XD27_9BACT</name>
<dbReference type="EMBL" id="PFWT01000025">
    <property type="protein sequence ID" value="PJA45788.1"/>
    <property type="molecule type" value="Genomic_DNA"/>
</dbReference>
<dbReference type="GO" id="GO:0003700">
    <property type="term" value="F:DNA-binding transcription factor activity"/>
    <property type="evidence" value="ECO:0007669"/>
    <property type="project" value="InterPro"/>
</dbReference>
<evidence type="ECO:0008006" key="8">
    <source>
        <dbReference type="Google" id="ProtNLM"/>
    </source>
</evidence>
<evidence type="ECO:0000313" key="6">
    <source>
        <dbReference type="EMBL" id="PJA45788.1"/>
    </source>
</evidence>
<dbReference type="InterPro" id="IPR001845">
    <property type="entry name" value="HTH_ArsR_DNA-bd_dom"/>
</dbReference>
<feature type="domain" description="HTH arsR-type" evidence="4">
    <location>
        <begin position="1"/>
        <end position="92"/>
    </location>
</feature>
<dbReference type="SMART" id="SM00418">
    <property type="entry name" value="HTH_ARSR"/>
    <property type="match status" value="1"/>
</dbReference>
<reference evidence="7" key="1">
    <citation type="submission" date="2017-09" db="EMBL/GenBank/DDBJ databases">
        <title>Depth-based differentiation of microbial function through sediment-hosted aquifers and enrichment of novel symbionts in the deep terrestrial subsurface.</title>
        <authorList>
            <person name="Probst A.J."/>
            <person name="Ladd B."/>
            <person name="Jarett J.K."/>
            <person name="Geller-Mcgrath D.E."/>
            <person name="Sieber C.M.K."/>
            <person name="Emerson J.B."/>
            <person name="Anantharaman K."/>
            <person name="Thomas B.C."/>
            <person name="Malmstrom R."/>
            <person name="Stieglmeier M."/>
            <person name="Klingl A."/>
            <person name="Woyke T."/>
            <person name="Ryan C.M."/>
            <person name="Banfield J.F."/>
        </authorList>
    </citation>
    <scope>NUCLEOTIDE SEQUENCE [LARGE SCALE GENOMIC DNA]</scope>
</reference>